<dbReference type="EMBL" id="HACA01000448">
    <property type="protein sequence ID" value="CDW17809.1"/>
    <property type="molecule type" value="Transcribed_RNA"/>
</dbReference>
<name>A0A0K2SVP5_LEPSM</name>
<accession>A0A0K2SVP5</accession>
<evidence type="ECO:0000256" key="1">
    <source>
        <dbReference type="SAM" id="Phobius"/>
    </source>
</evidence>
<feature type="transmembrane region" description="Helical" evidence="1">
    <location>
        <begin position="21"/>
        <end position="41"/>
    </location>
</feature>
<reference evidence="2" key="1">
    <citation type="submission" date="2014-05" db="EMBL/GenBank/DDBJ databases">
        <authorList>
            <person name="Chronopoulou M."/>
        </authorList>
    </citation>
    <scope>NUCLEOTIDE SEQUENCE</scope>
    <source>
        <tissue evidence="2">Whole organism</tissue>
    </source>
</reference>
<dbReference type="AlphaFoldDB" id="A0A0K2SVP5"/>
<keyword evidence="1" id="KW-0472">Membrane</keyword>
<proteinExistence type="predicted"/>
<sequence length="77" mass="8859">MLRWMQKLPATINNKKYLVFLTMYLILYIGLMICGVVGNLFCARTPSHTSFVSTYQICSLRKVNNMNTSVMISSIFK</sequence>
<keyword evidence="1" id="KW-0812">Transmembrane</keyword>
<organism evidence="2">
    <name type="scientific">Lepeophtheirus salmonis</name>
    <name type="common">Salmon louse</name>
    <name type="synonym">Caligus salmonis</name>
    <dbReference type="NCBI Taxonomy" id="72036"/>
    <lineage>
        <taxon>Eukaryota</taxon>
        <taxon>Metazoa</taxon>
        <taxon>Ecdysozoa</taxon>
        <taxon>Arthropoda</taxon>
        <taxon>Crustacea</taxon>
        <taxon>Multicrustacea</taxon>
        <taxon>Hexanauplia</taxon>
        <taxon>Copepoda</taxon>
        <taxon>Siphonostomatoida</taxon>
        <taxon>Caligidae</taxon>
        <taxon>Lepeophtheirus</taxon>
    </lineage>
</organism>
<evidence type="ECO:0000313" key="2">
    <source>
        <dbReference type="EMBL" id="CDW17809.1"/>
    </source>
</evidence>
<protein>
    <submittedName>
        <fullName evidence="2">Uncharacterized protein</fullName>
    </submittedName>
</protein>
<keyword evidence="1" id="KW-1133">Transmembrane helix</keyword>